<evidence type="ECO:0000256" key="2">
    <source>
        <dbReference type="ARBA" id="ARBA00006739"/>
    </source>
</evidence>
<comment type="caution">
    <text evidence="7">The sequence shown here is derived from an EMBL/GenBank/DDBJ whole genome shotgun (WGS) entry which is preliminary data.</text>
</comment>
<proteinExistence type="inferred from homology"/>
<evidence type="ECO:0000313" key="8">
    <source>
        <dbReference type="Proteomes" id="UP000317982"/>
    </source>
</evidence>
<dbReference type="InParanoid" id="A0A545AX80"/>
<dbReference type="PANTHER" id="PTHR43179">
    <property type="entry name" value="RHAMNOSYLTRANSFERASE WBBL"/>
    <property type="match status" value="1"/>
</dbReference>
<gene>
    <name evidence="7" type="ORF">FL583_05460</name>
</gene>
<comment type="similarity">
    <text evidence="2">Belongs to the glycosyltransferase 2 family.</text>
</comment>
<keyword evidence="3" id="KW-0328">Glycosyltransferase</keyword>
<name>A0A545AX80_9ACTN</name>
<dbReference type="Gene3D" id="3.90.550.10">
    <property type="entry name" value="Spore Coat Polysaccharide Biosynthesis Protein SpsA, Chain A"/>
    <property type="match status" value="1"/>
</dbReference>
<reference evidence="7 8" key="1">
    <citation type="submission" date="2019-07" db="EMBL/GenBank/DDBJ databases">
        <title>Cryptosporangium phraense sp. nov., isolated from plant litter.</title>
        <authorList>
            <person name="Suriyachadkun C."/>
        </authorList>
    </citation>
    <scope>NUCLEOTIDE SEQUENCE [LARGE SCALE GENOMIC DNA]</scope>
    <source>
        <strain evidence="7 8">A-T 5661</strain>
    </source>
</reference>
<evidence type="ECO:0000256" key="5">
    <source>
        <dbReference type="SAM" id="MobiDB-lite"/>
    </source>
</evidence>
<dbReference type="Proteomes" id="UP000317982">
    <property type="component" value="Unassembled WGS sequence"/>
</dbReference>
<evidence type="ECO:0000256" key="1">
    <source>
        <dbReference type="ARBA" id="ARBA00004776"/>
    </source>
</evidence>
<evidence type="ECO:0000259" key="6">
    <source>
        <dbReference type="Pfam" id="PF00535"/>
    </source>
</evidence>
<keyword evidence="8" id="KW-1185">Reference proteome</keyword>
<feature type="region of interest" description="Disordered" evidence="5">
    <location>
        <begin position="316"/>
        <end position="353"/>
    </location>
</feature>
<evidence type="ECO:0000313" key="7">
    <source>
        <dbReference type="EMBL" id="TQS45943.1"/>
    </source>
</evidence>
<evidence type="ECO:0000256" key="3">
    <source>
        <dbReference type="ARBA" id="ARBA00022676"/>
    </source>
</evidence>
<accession>A0A545AX80</accession>
<dbReference type="RefSeq" id="WP_142703350.1">
    <property type="nucleotide sequence ID" value="NZ_VIRS01000003.1"/>
</dbReference>
<feature type="domain" description="Glycosyltransferase 2-like" evidence="6">
    <location>
        <begin position="4"/>
        <end position="115"/>
    </location>
</feature>
<organism evidence="7 8">
    <name type="scientific">Cryptosporangium phraense</name>
    <dbReference type="NCBI Taxonomy" id="2593070"/>
    <lineage>
        <taxon>Bacteria</taxon>
        <taxon>Bacillati</taxon>
        <taxon>Actinomycetota</taxon>
        <taxon>Actinomycetes</taxon>
        <taxon>Cryptosporangiales</taxon>
        <taxon>Cryptosporangiaceae</taxon>
        <taxon>Cryptosporangium</taxon>
    </lineage>
</organism>
<protein>
    <submittedName>
        <fullName evidence="7">Glycosyltransferase</fullName>
    </submittedName>
</protein>
<dbReference type="AlphaFoldDB" id="A0A545AX80"/>
<dbReference type="InterPro" id="IPR029044">
    <property type="entry name" value="Nucleotide-diphossugar_trans"/>
</dbReference>
<dbReference type="PANTHER" id="PTHR43179:SF12">
    <property type="entry name" value="GALACTOFURANOSYLTRANSFERASE GLFT2"/>
    <property type="match status" value="1"/>
</dbReference>
<dbReference type="InterPro" id="IPR001173">
    <property type="entry name" value="Glyco_trans_2-like"/>
</dbReference>
<dbReference type="OrthoDB" id="9781367at2"/>
<dbReference type="SUPFAM" id="SSF53448">
    <property type="entry name" value="Nucleotide-diphospho-sugar transferases"/>
    <property type="match status" value="1"/>
</dbReference>
<evidence type="ECO:0000256" key="4">
    <source>
        <dbReference type="ARBA" id="ARBA00022679"/>
    </source>
</evidence>
<keyword evidence="4 7" id="KW-0808">Transferase</keyword>
<sequence>MTYSVVIPTVGRASLADCLRALAESAGPAPAEVVVVDDRPLTDCGPLGVGLDRVDRVVYSCGNGPAAARNAGWRATTTPWVVFLDDDVVPSRTWAADLARDLDEADPATAAVQGRITVPLPAGRRPTDFERNTAGLETSRWITADIAYRRSALAAVSGFDERFPRAFREDADLALRVADAGWGLTVGRRVTVHPVRTAGPLVSVSAQAGNADDVLMRRLHGADWAERAEAPRGRITRHAVIAAAGAAAVGLAVSGRRRAALAAAGAWAVGTAEFAAARIAPGPRSRSEVLTMLATSAVIPFAAVGHRLRGEWRHRRATPWPPPAAAGAAAPGGSVDTSAAPSRSDVPHSAVAR</sequence>
<dbReference type="Pfam" id="PF00535">
    <property type="entry name" value="Glycos_transf_2"/>
    <property type="match status" value="1"/>
</dbReference>
<comment type="pathway">
    <text evidence="1">Cell wall biogenesis; cell wall polysaccharide biosynthesis.</text>
</comment>
<dbReference type="EMBL" id="VIRS01000003">
    <property type="protein sequence ID" value="TQS45943.1"/>
    <property type="molecule type" value="Genomic_DNA"/>
</dbReference>
<dbReference type="GO" id="GO:0016757">
    <property type="term" value="F:glycosyltransferase activity"/>
    <property type="evidence" value="ECO:0007669"/>
    <property type="project" value="UniProtKB-KW"/>
</dbReference>